<dbReference type="PROSITE" id="PS51257">
    <property type="entry name" value="PROKAR_LIPOPROTEIN"/>
    <property type="match status" value="1"/>
</dbReference>
<evidence type="ECO:0000256" key="1">
    <source>
        <dbReference type="SAM" id="SignalP"/>
    </source>
</evidence>
<keyword evidence="3" id="KW-1185">Reference proteome</keyword>
<evidence type="ECO:0008006" key="4">
    <source>
        <dbReference type="Google" id="ProtNLM"/>
    </source>
</evidence>
<accession>A0A0F0LKW9</accession>
<dbReference type="STRING" id="582680.RS86_01298"/>
<dbReference type="RefSeq" id="WP_152642106.1">
    <property type="nucleotide sequence ID" value="NZ_JYIX01000031.1"/>
</dbReference>
<dbReference type="Proteomes" id="UP000033740">
    <property type="component" value="Unassembled WGS sequence"/>
</dbReference>
<comment type="caution">
    <text evidence="2">The sequence shown here is derived from an EMBL/GenBank/DDBJ whole genome shotgun (WGS) entry which is preliminary data.</text>
</comment>
<sequence>MPPRRLPTFATALALLALAWILSACSPSSAPTVAEEKIEGGDAWVVVMFEDRESEFDSNLMDQLLETELAADDALAEAGAGGIDGNEVGAHSYELYFVGDDAEAMWRALEPVFAAAPVAWTRVELRNGLEDAAPRVLLQG</sequence>
<reference evidence="2 3" key="1">
    <citation type="submission" date="2015-02" db="EMBL/GenBank/DDBJ databases">
        <title>Draft genome sequences of ten Microbacterium spp. with emphasis on heavy metal contaminated environments.</title>
        <authorList>
            <person name="Corretto E."/>
        </authorList>
    </citation>
    <scope>NUCLEOTIDE SEQUENCE [LARGE SCALE GENOMIC DNA]</scope>
    <source>
        <strain evidence="2 3">ARN176</strain>
    </source>
</reference>
<feature type="signal peptide" evidence="1">
    <location>
        <begin position="1"/>
        <end position="30"/>
    </location>
</feature>
<dbReference type="EMBL" id="JYIX01000031">
    <property type="protein sequence ID" value="KJL33862.1"/>
    <property type="molecule type" value="Genomic_DNA"/>
</dbReference>
<feature type="chain" id="PRO_5002445245" description="FtsX extracellular domain-containing protein" evidence="1">
    <location>
        <begin position="31"/>
        <end position="140"/>
    </location>
</feature>
<organism evidence="2 3">
    <name type="scientific">Microbacterium azadirachtae</name>
    <dbReference type="NCBI Taxonomy" id="582680"/>
    <lineage>
        <taxon>Bacteria</taxon>
        <taxon>Bacillati</taxon>
        <taxon>Actinomycetota</taxon>
        <taxon>Actinomycetes</taxon>
        <taxon>Micrococcales</taxon>
        <taxon>Microbacteriaceae</taxon>
        <taxon>Microbacterium</taxon>
    </lineage>
</organism>
<protein>
    <recommendedName>
        <fullName evidence="4">FtsX extracellular domain-containing protein</fullName>
    </recommendedName>
</protein>
<proteinExistence type="predicted"/>
<evidence type="ECO:0000313" key="2">
    <source>
        <dbReference type="EMBL" id="KJL33862.1"/>
    </source>
</evidence>
<gene>
    <name evidence="2" type="ORF">RS86_01298</name>
</gene>
<dbReference type="PATRIC" id="fig|582680.6.peg.1335"/>
<name>A0A0F0LKW9_9MICO</name>
<dbReference type="AlphaFoldDB" id="A0A0F0LKW9"/>
<keyword evidence="1" id="KW-0732">Signal</keyword>
<evidence type="ECO:0000313" key="3">
    <source>
        <dbReference type="Proteomes" id="UP000033740"/>
    </source>
</evidence>